<dbReference type="SUPFAM" id="SSF53822">
    <property type="entry name" value="Periplasmic binding protein-like I"/>
    <property type="match status" value="1"/>
</dbReference>
<gene>
    <name evidence="9" type="ORF">JCM16774_1147</name>
</gene>
<dbReference type="EMBL" id="AP019822">
    <property type="protein sequence ID" value="BBM36215.1"/>
    <property type="molecule type" value="Genomic_DNA"/>
</dbReference>
<feature type="chain" id="PRO_5022178721" evidence="7">
    <location>
        <begin position="20"/>
        <end position="327"/>
    </location>
</feature>
<comment type="subcellular location">
    <subcellularLocation>
        <location evidence="1">Cell membrane</location>
        <topology evidence="1">Lipid-anchor</topology>
    </subcellularLocation>
</comment>
<reference evidence="9 10" key="1">
    <citation type="submission" date="2019-07" db="EMBL/GenBank/DDBJ databases">
        <title>Complete Genome Sequence of Leptotrichia goodfellowii Strain JCM 16774.</title>
        <authorList>
            <person name="Watanabe S."/>
            <person name="Cui L."/>
        </authorList>
    </citation>
    <scope>NUCLEOTIDE SEQUENCE [LARGE SCALE GENOMIC DNA]</scope>
    <source>
        <strain evidence="9 10">JCM16774</strain>
    </source>
</reference>
<dbReference type="KEGG" id="lgo:JCM16774_1147"/>
<evidence type="ECO:0000256" key="4">
    <source>
        <dbReference type="ARBA" id="ARBA00022729"/>
    </source>
</evidence>
<comment type="similarity">
    <text evidence="2">Belongs to the BMP lipoprotein family.</text>
</comment>
<dbReference type="RefSeq" id="WP_026737584.1">
    <property type="nucleotide sequence ID" value="NZ_AP019822.1"/>
</dbReference>
<feature type="signal peptide" evidence="7">
    <location>
        <begin position="1"/>
        <end position="19"/>
    </location>
</feature>
<dbReference type="GO" id="GO:0005886">
    <property type="term" value="C:plasma membrane"/>
    <property type="evidence" value="ECO:0007669"/>
    <property type="project" value="UniProtKB-SubCell"/>
</dbReference>
<proteinExistence type="inferred from homology"/>
<dbReference type="AlphaFoldDB" id="A0A510JDC4"/>
<dbReference type="PANTHER" id="PTHR34296:SF2">
    <property type="entry name" value="ABC TRANSPORTER GUANOSINE-BINDING PROTEIN NUPN"/>
    <property type="match status" value="1"/>
</dbReference>
<protein>
    <submittedName>
        <fullName evidence="9">Membrane protein</fullName>
    </submittedName>
</protein>
<keyword evidence="6" id="KW-0449">Lipoprotein</keyword>
<dbReference type="Proteomes" id="UP000321606">
    <property type="component" value="Chromosome"/>
</dbReference>
<dbReference type="InterPro" id="IPR003760">
    <property type="entry name" value="PnrA-like"/>
</dbReference>
<accession>A0A510JDC4</accession>
<evidence type="ECO:0000256" key="2">
    <source>
        <dbReference type="ARBA" id="ARBA00008610"/>
    </source>
</evidence>
<evidence type="ECO:0000256" key="7">
    <source>
        <dbReference type="SAM" id="SignalP"/>
    </source>
</evidence>
<evidence type="ECO:0000313" key="9">
    <source>
        <dbReference type="EMBL" id="BBM36215.1"/>
    </source>
</evidence>
<evidence type="ECO:0000313" key="10">
    <source>
        <dbReference type="Proteomes" id="UP000321606"/>
    </source>
</evidence>
<dbReference type="PANTHER" id="PTHR34296">
    <property type="entry name" value="TRANSCRIPTIONAL ACTIVATOR PROTEIN MED"/>
    <property type="match status" value="1"/>
</dbReference>
<organism evidence="9 10">
    <name type="scientific">Pseudoleptotrichia goodfellowii</name>
    <dbReference type="NCBI Taxonomy" id="157692"/>
    <lineage>
        <taxon>Bacteria</taxon>
        <taxon>Fusobacteriati</taxon>
        <taxon>Fusobacteriota</taxon>
        <taxon>Fusobacteriia</taxon>
        <taxon>Fusobacteriales</taxon>
        <taxon>Leptotrichiaceae</taxon>
        <taxon>Pseudoleptotrichia</taxon>
    </lineage>
</organism>
<evidence type="ECO:0000256" key="1">
    <source>
        <dbReference type="ARBA" id="ARBA00004193"/>
    </source>
</evidence>
<dbReference type="STRING" id="714315.GCA_000516535_01145"/>
<dbReference type="InterPro" id="IPR050957">
    <property type="entry name" value="BMP_lipoprotein"/>
</dbReference>
<keyword evidence="4 7" id="KW-0732">Signal</keyword>
<evidence type="ECO:0000259" key="8">
    <source>
        <dbReference type="Pfam" id="PF02608"/>
    </source>
</evidence>
<evidence type="ECO:0000256" key="6">
    <source>
        <dbReference type="ARBA" id="ARBA00023288"/>
    </source>
</evidence>
<dbReference type="CDD" id="cd06354">
    <property type="entry name" value="PBP1_PrnA-like"/>
    <property type="match status" value="1"/>
</dbReference>
<sequence length="327" mass="36391">MKNKLFLVILMLCSIISFGANGKTINVAVIYSVRGKGDKSRNDFAYEGLMKAKKDFGIEFKEIIQKVSILDAEDQIKFLAKSGKYDLIIGIPHETQMAIRNMAREYPEQKFAVAYERLDSKIPNVATILFREEEGGFLAGALAAMMNKTCSVGFIGSTETENVKKYETGFKQGAKYINKNIVTVSSYIDGENPYFDIPLGKKKAEEMIKKYKTGVIFHDASGSGIGVLNAAQENKIFAVSSEQNEDKLAPGTVLTSVMTDLSTPVYTIVKSVVNGNFQGKEYYFGLSENAIKTTDFTYTKNTIGKEKLQKLEEIKEMIRSGKIKVRD</sequence>
<name>A0A510JDC4_9FUSO</name>
<dbReference type="Gene3D" id="3.40.50.2300">
    <property type="match status" value="2"/>
</dbReference>
<keyword evidence="3" id="KW-1003">Cell membrane</keyword>
<feature type="domain" description="ABC transporter substrate-binding protein PnrA-like" evidence="8">
    <location>
        <begin position="36"/>
        <end position="324"/>
    </location>
</feature>
<evidence type="ECO:0000256" key="3">
    <source>
        <dbReference type="ARBA" id="ARBA00022475"/>
    </source>
</evidence>
<keyword evidence="5" id="KW-0472">Membrane</keyword>
<dbReference type="Pfam" id="PF02608">
    <property type="entry name" value="Bmp"/>
    <property type="match status" value="1"/>
</dbReference>
<dbReference type="OrthoDB" id="9769871at2"/>
<evidence type="ECO:0000256" key="5">
    <source>
        <dbReference type="ARBA" id="ARBA00023136"/>
    </source>
</evidence>
<dbReference type="InterPro" id="IPR028082">
    <property type="entry name" value="Peripla_BP_I"/>
</dbReference>